<dbReference type="OrthoDB" id="3257981at2759"/>
<name>A0A7H8QUP8_TALRU</name>
<accession>A0A7H8QUP8</accession>
<evidence type="ECO:0000313" key="3">
    <source>
        <dbReference type="Proteomes" id="UP000509510"/>
    </source>
</evidence>
<feature type="signal peptide" evidence="1">
    <location>
        <begin position="1"/>
        <end position="18"/>
    </location>
</feature>
<sequence>MMLFPLLALLLQISSVWAAPIEPSVLSIPVRDIIKGDLSAHETHPNFELFTRWLETTQGSYIRRDPKAAFTKYPRVVSVDCGSYDATCLLTSRALFTDITKSKRDLDRLNSALAEQLQARDSEFTEAPAALALRTLQKRSGYADTLYVSLHYKTYHNLGPDDPVAGFQHYIVWDLKCQTVQFTSSGFQLTGHNVAVHTENRVDADLYGTLIGDDPNSGNQHAVKISIGFACSLFGNKCCMAGNGVTNYIGGIETYVPKTEPIECVAAKDVSNQNCESYIGGWCGVHITQYQKNEGPGLRPENYRFDVILYDGEQELVGESELLSIPSGETMQAGSTLPYTLGVTAPYADPDAVYMSYNGQSWGSNDQEHYCNFGGYDNGHRDGDCGFSC</sequence>
<dbReference type="AlphaFoldDB" id="A0A7H8QUP8"/>
<dbReference type="Proteomes" id="UP000509510">
    <property type="component" value="Chromosome II"/>
</dbReference>
<gene>
    <name evidence="2" type="ORF">TRUGW13939_04561</name>
</gene>
<keyword evidence="3" id="KW-1185">Reference proteome</keyword>
<organism evidence="2 3">
    <name type="scientific">Talaromyces rugulosus</name>
    <name type="common">Penicillium rugulosum</name>
    <dbReference type="NCBI Taxonomy" id="121627"/>
    <lineage>
        <taxon>Eukaryota</taxon>
        <taxon>Fungi</taxon>
        <taxon>Dikarya</taxon>
        <taxon>Ascomycota</taxon>
        <taxon>Pezizomycotina</taxon>
        <taxon>Eurotiomycetes</taxon>
        <taxon>Eurotiomycetidae</taxon>
        <taxon>Eurotiales</taxon>
        <taxon>Trichocomaceae</taxon>
        <taxon>Talaromyces</taxon>
        <taxon>Talaromyces sect. Islandici</taxon>
    </lineage>
</organism>
<dbReference type="RefSeq" id="XP_035343626.1">
    <property type="nucleotide sequence ID" value="XM_035487733.1"/>
</dbReference>
<proteinExistence type="predicted"/>
<dbReference type="EMBL" id="CP055899">
    <property type="protein sequence ID" value="QKX57448.1"/>
    <property type="molecule type" value="Genomic_DNA"/>
</dbReference>
<protein>
    <submittedName>
        <fullName evidence="2">Uncharacterized protein</fullName>
    </submittedName>
</protein>
<feature type="chain" id="PRO_5028915935" evidence="1">
    <location>
        <begin position="19"/>
        <end position="389"/>
    </location>
</feature>
<evidence type="ECO:0000313" key="2">
    <source>
        <dbReference type="EMBL" id="QKX57448.1"/>
    </source>
</evidence>
<dbReference type="KEGG" id="trg:TRUGW13939_04561"/>
<evidence type="ECO:0000256" key="1">
    <source>
        <dbReference type="SAM" id="SignalP"/>
    </source>
</evidence>
<dbReference type="GeneID" id="55992062"/>
<keyword evidence="1" id="KW-0732">Signal</keyword>
<reference evidence="3" key="1">
    <citation type="submission" date="2020-06" db="EMBL/GenBank/DDBJ databases">
        <title>A chromosome-scale genome assembly of Talaromyces rugulosus W13939.</title>
        <authorList>
            <person name="Wang B."/>
            <person name="Guo L."/>
            <person name="Ye K."/>
            <person name="Wang L."/>
        </authorList>
    </citation>
    <scope>NUCLEOTIDE SEQUENCE [LARGE SCALE GENOMIC DNA]</scope>
    <source>
        <strain evidence="3">W13939</strain>
    </source>
</reference>